<gene>
    <name evidence="1" type="ORF">NQ176_g2816</name>
</gene>
<keyword evidence="2" id="KW-1185">Reference proteome</keyword>
<dbReference type="EMBL" id="JANJQO010000222">
    <property type="protein sequence ID" value="KAJ2980145.1"/>
    <property type="molecule type" value="Genomic_DNA"/>
</dbReference>
<comment type="caution">
    <text evidence="1">The sequence shown here is derived from an EMBL/GenBank/DDBJ whole genome shotgun (WGS) entry which is preliminary data.</text>
</comment>
<sequence>MSSHTTTVLDSLTWPNPEIRYGARGGTLHKSTTFLRPRKIVPWTEFNMETIASIGGGRLLRTIQATPALLAVPPDLDVEHCVVEQEQETESRFLIEQWSHCIVQKGLNSVKDQLPICKWNPGIKAKASKGSSILTTASTSYASTPASKGPAAGSSPSMHAAFQYWNDAVRRMRRIKKLHPDAGATAPCKTHGSLCPASLVERLPKDYKAATKWRSWEALDLLLDKDNSGNWGEGLSGKQPAWPLRQAYTYCVEFGCRYGCILTTEEAFVFRIRPVSATDRSQQLESMLRQHGLMEYASIPWSEPDISINTKGKGVKQTPSLTFNLAVWFIHVLAAAKFHPDWTYDALSSEDIEIHECTAIQIPVTPESETRRPQRRDRDRVRSRTRSRKRAREDTDETYTLSFTTAGRGLTDSFRSRQSDSDRSDSERGDSERSDVTCLNEGPRWQPTSSFAVPSDQDKNLELVKDNKDTGDVELRRSKRVRAQSFNS</sequence>
<organism evidence="1 2">
    <name type="scientific">Zarea fungicola</name>
    <dbReference type="NCBI Taxonomy" id="93591"/>
    <lineage>
        <taxon>Eukaryota</taxon>
        <taxon>Fungi</taxon>
        <taxon>Dikarya</taxon>
        <taxon>Ascomycota</taxon>
        <taxon>Pezizomycotina</taxon>
        <taxon>Sordariomycetes</taxon>
        <taxon>Hypocreomycetidae</taxon>
        <taxon>Hypocreales</taxon>
        <taxon>Cordycipitaceae</taxon>
        <taxon>Zarea</taxon>
    </lineage>
</organism>
<proteinExistence type="predicted"/>
<accession>A0ACC1NLJ2</accession>
<name>A0ACC1NLJ2_9HYPO</name>
<evidence type="ECO:0000313" key="1">
    <source>
        <dbReference type="EMBL" id="KAJ2980145.1"/>
    </source>
</evidence>
<evidence type="ECO:0000313" key="2">
    <source>
        <dbReference type="Proteomes" id="UP001143910"/>
    </source>
</evidence>
<dbReference type="Proteomes" id="UP001143910">
    <property type="component" value="Unassembled WGS sequence"/>
</dbReference>
<protein>
    <submittedName>
        <fullName evidence="1">Uncharacterized protein</fullName>
    </submittedName>
</protein>
<reference evidence="1" key="1">
    <citation type="submission" date="2022-08" db="EMBL/GenBank/DDBJ databases">
        <title>Genome Sequence of Lecanicillium fungicola.</title>
        <authorList>
            <person name="Buettner E."/>
        </authorList>
    </citation>
    <scope>NUCLEOTIDE SEQUENCE</scope>
    <source>
        <strain evidence="1">Babe33</strain>
    </source>
</reference>